<dbReference type="EMBL" id="LAZR01009850">
    <property type="protein sequence ID" value="KKM70272.1"/>
    <property type="molecule type" value="Genomic_DNA"/>
</dbReference>
<keyword evidence="1" id="KW-0812">Transmembrane</keyword>
<feature type="transmembrane region" description="Helical" evidence="1">
    <location>
        <begin position="7"/>
        <end position="30"/>
    </location>
</feature>
<evidence type="ECO:0000313" key="2">
    <source>
        <dbReference type="EMBL" id="KKM70272.1"/>
    </source>
</evidence>
<proteinExistence type="predicted"/>
<dbReference type="AlphaFoldDB" id="A0A0F9MM84"/>
<evidence type="ECO:0000256" key="1">
    <source>
        <dbReference type="SAM" id="Phobius"/>
    </source>
</evidence>
<accession>A0A0F9MM84</accession>
<organism evidence="2">
    <name type="scientific">marine sediment metagenome</name>
    <dbReference type="NCBI Taxonomy" id="412755"/>
    <lineage>
        <taxon>unclassified sequences</taxon>
        <taxon>metagenomes</taxon>
        <taxon>ecological metagenomes</taxon>
    </lineage>
</organism>
<name>A0A0F9MM84_9ZZZZ</name>
<sequence>MNKIFNIIFNPIFLAAITIGMVAVVIILIYETPISSGYITGKEFIPYHEWTTEEESCVSFGQNMPDICTPYTAHHSAPDTWYITIKNENDEGEIRTRTVKVPEDLYEKADQGEYFMVPGENDE</sequence>
<reference evidence="2" key="1">
    <citation type="journal article" date="2015" name="Nature">
        <title>Complex archaea that bridge the gap between prokaryotes and eukaryotes.</title>
        <authorList>
            <person name="Spang A."/>
            <person name="Saw J.H."/>
            <person name="Jorgensen S.L."/>
            <person name="Zaremba-Niedzwiedzka K."/>
            <person name="Martijn J."/>
            <person name="Lind A.E."/>
            <person name="van Eijk R."/>
            <person name="Schleper C."/>
            <person name="Guy L."/>
            <person name="Ettema T.J."/>
        </authorList>
    </citation>
    <scope>NUCLEOTIDE SEQUENCE</scope>
</reference>
<keyword evidence="1" id="KW-1133">Transmembrane helix</keyword>
<comment type="caution">
    <text evidence="2">The sequence shown here is derived from an EMBL/GenBank/DDBJ whole genome shotgun (WGS) entry which is preliminary data.</text>
</comment>
<protein>
    <submittedName>
        <fullName evidence="2">Uncharacterized protein</fullName>
    </submittedName>
</protein>
<gene>
    <name evidence="2" type="ORF">LCGC14_1442440</name>
</gene>
<keyword evidence="1" id="KW-0472">Membrane</keyword>